<evidence type="ECO:0000313" key="2">
    <source>
        <dbReference type="EMBL" id="GBP73929.1"/>
    </source>
</evidence>
<feature type="compositionally biased region" description="Low complexity" evidence="1">
    <location>
        <begin position="11"/>
        <end position="20"/>
    </location>
</feature>
<feature type="compositionally biased region" description="Basic residues" evidence="1">
    <location>
        <begin position="29"/>
        <end position="42"/>
    </location>
</feature>
<evidence type="ECO:0000256" key="1">
    <source>
        <dbReference type="SAM" id="MobiDB-lite"/>
    </source>
</evidence>
<comment type="caution">
    <text evidence="2">The sequence shown here is derived from an EMBL/GenBank/DDBJ whole genome shotgun (WGS) entry which is preliminary data.</text>
</comment>
<gene>
    <name evidence="2" type="ORF">EVAR_103155_1</name>
</gene>
<organism evidence="2 3">
    <name type="scientific">Eumeta variegata</name>
    <name type="common">Bagworm moth</name>
    <name type="synonym">Eumeta japonica</name>
    <dbReference type="NCBI Taxonomy" id="151549"/>
    <lineage>
        <taxon>Eukaryota</taxon>
        <taxon>Metazoa</taxon>
        <taxon>Ecdysozoa</taxon>
        <taxon>Arthropoda</taxon>
        <taxon>Hexapoda</taxon>
        <taxon>Insecta</taxon>
        <taxon>Pterygota</taxon>
        <taxon>Neoptera</taxon>
        <taxon>Endopterygota</taxon>
        <taxon>Lepidoptera</taxon>
        <taxon>Glossata</taxon>
        <taxon>Ditrysia</taxon>
        <taxon>Tineoidea</taxon>
        <taxon>Psychidae</taxon>
        <taxon>Oiketicinae</taxon>
        <taxon>Eumeta</taxon>
    </lineage>
</organism>
<feature type="region of interest" description="Disordered" evidence="1">
    <location>
        <begin position="1"/>
        <end position="20"/>
    </location>
</feature>
<dbReference type="EMBL" id="BGZK01001192">
    <property type="protein sequence ID" value="GBP73929.1"/>
    <property type="molecule type" value="Genomic_DNA"/>
</dbReference>
<name>A0A4C1YH14_EUMVA</name>
<keyword evidence="3" id="KW-1185">Reference proteome</keyword>
<dbReference type="Proteomes" id="UP000299102">
    <property type="component" value="Unassembled WGS sequence"/>
</dbReference>
<dbReference type="AlphaFoldDB" id="A0A4C1YH14"/>
<protein>
    <submittedName>
        <fullName evidence="2">Uncharacterized protein</fullName>
    </submittedName>
</protein>
<feature type="region of interest" description="Disordered" evidence="1">
    <location>
        <begin position="25"/>
        <end position="62"/>
    </location>
</feature>
<evidence type="ECO:0000313" key="3">
    <source>
        <dbReference type="Proteomes" id="UP000299102"/>
    </source>
</evidence>
<proteinExistence type="predicted"/>
<sequence>MVARVVTEAPTRSSSTSTIRSSARLVNAKGHKRRSPHFRNPRWRGANGEVRLERQRRARDRRPRAIAVAAHAGLKVTRRQFAQLRPSSPVRRRPVCGIRRTASAERRRSRSGGPRARALWPRPRRHRRLAARRAMCRRYTALPLRIILLGLKSICVECSSSWRRNFPVIRSVCEGGPRLYRAVFRVRAPTVSSVRAPCRSRALSKESKYRSEKPQAKDDVVDVAGRLNDPARAGDVSYLPLHKAITAAYQRRRRHNPLPIFVTLPFALRRRRLHEYILQ</sequence>
<reference evidence="2 3" key="1">
    <citation type="journal article" date="2019" name="Commun. Biol.">
        <title>The bagworm genome reveals a unique fibroin gene that provides high tensile strength.</title>
        <authorList>
            <person name="Kono N."/>
            <person name="Nakamura H."/>
            <person name="Ohtoshi R."/>
            <person name="Tomita M."/>
            <person name="Numata K."/>
            <person name="Arakawa K."/>
        </authorList>
    </citation>
    <scope>NUCLEOTIDE SEQUENCE [LARGE SCALE GENOMIC DNA]</scope>
</reference>
<accession>A0A4C1YH14</accession>
<feature type="region of interest" description="Disordered" evidence="1">
    <location>
        <begin position="96"/>
        <end position="118"/>
    </location>
</feature>